<name>A0A804QUN8_MAIZE</name>
<proteinExistence type="inferred from homology"/>
<feature type="domain" description="K+ potassium transporter integral membrane" evidence="3">
    <location>
        <begin position="25"/>
        <end position="93"/>
    </location>
</feature>
<feature type="transmembrane region" description="Helical" evidence="2">
    <location>
        <begin position="63"/>
        <end position="82"/>
    </location>
</feature>
<keyword evidence="2" id="KW-1133">Transmembrane helix</keyword>
<dbReference type="InParanoid" id="A0A804QUN8"/>
<evidence type="ECO:0000256" key="2">
    <source>
        <dbReference type="SAM" id="Phobius"/>
    </source>
</evidence>
<dbReference type="PANTHER" id="PTHR30540">
    <property type="entry name" value="OSMOTIC STRESS POTASSIUM TRANSPORTER"/>
    <property type="match status" value="1"/>
</dbReference>
<dbReference type="EnsemblPlants" id="Zm00001eb360080_T001">
    <property type="protein sequence ID" value="Zm00001eb360080_P001"/>
    <property type="gene ID" value="Zm00001eb360080"/>
</dbReference>
<dbReference type="GO" id="GO:0015079">
    <property type="term" value="F:potassium ion transmembrane transporter activity"/>
    <property type="evidence" value="ECO:0007669"/>
    <property type="project" value="InterPro"/>
</dbReference>
<dbReference type="Pfam" id="PF02705">
    <property type="entry name" value="K_trans"/>
    <property type="match status" value="2"/>
</dbReference>
<keyword evidence="2" id="KW-0812">Transmembrane</keyword>
<feature type="domain" description="K+ potassium transporter integral membrane" evidence="3">
    <location>
        <begin position="95"/>
        <end position="126"/>
    </location>
</feature>
<dbReference type="InterPro" id="IPR053951">
    <property type="entry name" value="K_trans_N"/>
</dbReference>
<dbReference type="AlphaFoldDB" id="A0A804QUN8"/>
<comment type="similarity">
    <text evidence="1">Belongs to the HAK/KUP transporter (TC 2.A.72.3) family.</text>
</comment>
<dbReference type="PANTHER" id="PTHR30540:SF83">
    <property type="entry name" value="K+ POTASSIUM TRANSPORTER"/>
    <property type="match status" value="1"/>
</dbReference>
<evidence type="ECO:0000313" key="5">
    <source>
        <dbReference type="Proteomes" id="UP000007305"/>
    </source>
</evidence>
<reference evidence="4" key="2">
    <citation type="submission" date="2019-07" db="EMBL/GenBank/DDBJ databases">
        <authorList>
            <person name="Seetharam A."/>
            <person name="Woodhouse M."/>
            <person name="Cannon E."/>
        </authorList>
    </citation>
    <scope>NUCLEOTIDE SEQUENCE [LARGE SCALE GENOMIC DNA]</scope>
    <source>
        <strain evidence="4">cv. B73</strain>
    </source>
</reference>
<dbReference type="Proteomes" id="UP000007305">
    <property type="component" value="Chromosome 8"/>
</dbReference>
<reference evidence="4" key="3">
    <citation type="submission" date="2021-05" db="UniProtKB">
        <authorList>
            <consortium name="EnsemblPlants"/>
        </authorList>
    </citation>
    <scope>IDENTIFICATION</scope>
    <source>
        <strain evidence="4">cv. B73</strain>
    </source>
</reference>
<reference evidence="5" key="1">
    <citation type="journal article" date="2009" name="Science">
        <title>The B73 maize genome: complexity, diversity, and dynamics.</title>
        <authorList>
            <person name="Schnable P.S."/>
            <person name="Ware D."/>
            <person name="Fulton R.S."/>
            <person name="Stein J.C."/>
            <person name="Wei F."/>
            <person name="Pasternak S."/>
            <person name="Liang C."/>
            <person name="Zhang J."/>
            <person name="Fulton L."/>
            <person name="Graves T.A."/>
            <person name="Minx P."/>
            <person name="Reily A.D."/>
            <person name="Courtney L."/>
            <person name="Kruchowski S.S."/>
            <person name="Tomlinson C."/>
            <person name="Strong C."/>
            <person name="Delehaunty K."/>
            <person name="Fronick C."/>
            <person name="Courtney B."/>
            <person name="Rock S.M."/>
            <person name="Belter E."/>
            <person name="Du F."/>
            <person name="Kim K."/>
            <person name="Abbott R.M."/>
            <person name="Cotton M."/>
            <person name="Levy A."/>
            <person name="Marchetto P."/>
            <person name="Ochoa K."/>
            <person name="Jackson S.M."/>
            <person name="Gillam B."/>
            <person name="Chen W."/>
            <person name="Yan L."/>
            <person name="Higginbotham J."/>
            <person name="Cardenas M."/>
            <person name="Waligorski J."/>
            <person name="Applebaum E."/>
            <person name="Phelps L."/>
            <person name="Falcone J."/>
            <person name="Kanchi K."/>
            <person name="Thane T."/>
            <person name="Scimone A."/>
            <person name="Thane N."/>
            <person name="Henke J."/>
            <person name="Wang T."/>
            <person name="Ruppert J."/>
            <person name="Shah N."/>
            <person name="Rotter K."/>
            <person name="Hodges J."/>
            <person name="Ingenthron E."/>
            <person name="Cordes M."/>
            <person name="Kohlberg S."/>
            <person name="Sgro J."/>
            <person name="Delgado B."/>
            <person name="Mead K."/>
            <person name="Chinwalla A."/>
            <person name="Leonard S."/>
            <person name="Crouse K."/>
            <person name="Collura K."/>
            <person name="Kudrna D."/>
            <person name="Currie J."/>
            <person name="He R."/>
            <person name="Angelova A."/>
            <person name="Rajasekar S."/>
            <person name="Mueller T."/>
            <person name="Lomeli R."/>
            <person name="Scara G."/>
            <person name="Ko A."/>
            <person name="Delaney K."/>
            <person name="Wissotski M."/>
            <person name="Lopez G."/>
            <person name="Campos D."/>
            <person name="Braidotti M."/>
            <person name="Ashley E."/>
            <person name="Golser W."/>
            <person name="Kim H."/>
            <person name="Lee S."/>
            <person name="Lin J."/>
            <person name="Dujmic Z."/>
            <person name="Kim W."/>
            <person name="Talag J."/>
            <person name="Zuccolo A."/>
            <person name="Fan C."/>
            <person name="Sebastian A."/>
            <person name="Kramer M."/>
            <person name="Spiegel L."/>
            <person name="Nascimento L."/>
            <person name="Zutavern T."/>
            <person name="Miller B."/>
            <person name="Ambroise C."/>
            <person name="Muller S."/>
            <person name="Spooner W."/>
            <person name="Narechania A."/>
            <person name="Ren L."/>
            <person name="Wei S."/>
            <person name="Kumari S."/>
            <person name="Faga B."/>
            <person name="Levy M.J."/>
            <person name="McMahan L."/>
            <person name="Van Buren P."/>
            <person name="Vaughn M.W."/>
            <person name="Ying K."/>
            <person name="Yeh C.-T."/>
            <person name="Emrich S.J."/>
            <person name="Jia Y."/>
            <person name="Kalyanaraman A."/>
            <person name="Hsia A.-P."/>
            <person name="Barbazuk W.B."/>
            <person name="Baucom R.S."/>
            <person name="Brutnell T.P."/>
            <person name="Carpita N.C."/>
            <person name="Chaparro C."/>
            <person name="Chia J.-M."/>
            <person name="Deragon J.-M."/>
            <person name="Estill J.C."/>
            <person name="Fu Y."/>
            <person name="Jeddeloh J.A."/>
            <person name="Han Y."/>
            <person name="Lee H."/>
            <person name="Li P."/>
            <person name="Lisch D.R."/>
            <person name="Liu S."/>
            <person name="Liu Z."/>
            <person name="Nagel D.H."/>
            <person name="McCann M.C."/>
            <person name="SanMiguel P."/>
            <person name="Myers A.M."/>
            <person name="Nettleton D."/>
            <person name="Nguyen J."/>
            <person name="Penning B.W."/>
            <person name="Ponnala L."/>
            <person name="Schneider K.L."/>
            <person name="Schwartz D.C."/>
            <person name="Sharma A."/>
            <person name="Soderlund C."/>
            <person name="Springer N.M."/>
            <person name="Sun Q."/>
            <person name="Wang H."/>
            <person name="Waterman M."/>
            <person name="Westerman R."/>
            <person name="Wolfgruber T.K."/>
            <person name="Yang L."/>
            <person name="Yu Y."/>
            <person name="Zhang L."/>
            <person name="Zhou S."/>
            <person name="Zhu Q."/>
            <person name="Bennetzen J.L."/>
            <person name="Dawe R.K."/>
            <person name="Jiang J."/>
            <person name="Jiang N."/>
            <person name="Presting G.G."/>
            <person name="Wessler S.R."/>
            <person name="Aluru S."/>
            <person name="Martienssen R.A."/>
            <person name="Clifton S.W."/>
            <person name="McCombie W.R."/>
            <person name="Wing R.A."/>
            <person name="Wilson R.K."/>
        </authorList>
    </citation>
    <scope>NUCLEOTIDE SEQUENCE [LARGE SCALE GENOMIC DNA]</scope>
    <source>
        <strain evidence="5">cv. B73</strain>
    </source>
</reference>
<keyword evidence="2" id="KW-0472">Membrane</keyword>
<accession>A0A804QUN8</accession>
<feature type="transmembrane region" description="Helical" evidence="2">
    <location>
        <begin position="22"/>
        <end position="43"/>
    </location>
</feature>
<evidence type="ECO:0000259" key="3">
    <source>
        <dbReference type="Pfam" id="PF02705"/>
    </source>
</evidence>
<evidence type="ECO:0000256" key="1">
    <source>
        <dbReference type="ARBA" id="ARBA00008440"/>
    </source>
</evidence>
<organism evidence="4 5">
    <name type="scientific">Zea mays</name>
    <name type="common">Maize</name>
    <dbReference type="NCBI Taxonomy" id="4577"/>
    <lineage>
        <taxon>Eukaryota</taxon>
        <taxon>Viridiplantae</taxon>
        <taxon>Streptophyta</taxon>
        <taxon>Embryophyta</taxon>
        <taxon>Tracheophyta</taxon>
        <taxon>Spermatophyta</taxon>
        <taxon>Magnoliopsida</taxon>
        <taxon>Liliopsida</taxon>
        <taxon>Poales</taxon>
        <taxon>Poaceae</taxon>
        <taxon>PACMAD clade</taxon>
        <taxon>Panicoideae</taxon>
        <taxon>Andropogonodae</taxon>
        <taxon>Andropogoneae</taxon>
        <taxon>Tripsacinae</taxon>
        <taxon>Zea</taxon>
    </lineage>
</organism>
<keyword evidence="5" id="KW-1185">Reference proteome</keyword>
<dbReference type="InterPro" id="IPR003855">
    <property type="entry name" value="K+_transporter"/>
</dbReference>
<dbReference type="Gramene" id="Zm00001eb360080_T001">
    <property type="protein sequence ID" value="Zm00001eb360080_P001"/>
    <property type="gene ID" value="Zm00001eb360080"/>
</dbReference>
<evidence type="ECO:0000313" key="4">
    <source>
        <dbReference type="EnsemblPlants" id="Zm00001eb360080_P001"/>
    </source>
</evidence>
<sequence>MDAEAGVAGIDQLPRRQYYMNLLLLAYQSFGVVYGDLSTSHLYVYKSTFFGKLNQYQDEEKVFGVLSLIFWTFTLIPLLKYVTIVLSADDNGEVLCGASMVIGDGVLTPAISVLSSMSGLQVAYNKKRSGWAEDIFKWEHTIRTDVPIDLRGFNTSYLVLQAMTMWGNDRRMKFVRDAKILRSNFVIDLLSYEDNSCRYVIPANIQQRLIDIAKKD</sequence>
<dbReference type="GO" id="GO:0016020">
    <property type="term" value="C:membrane"/>
    <property type="evidence" value="ECO:0007669"/>
    <property type="project" value="InterPro"/>
</dbReference>
<protein>
    <recommendedName>
        <fullName evidence="3">K+ potassium transporter integral membrane domain-containing protein</fullName>
    </recommendedName>
</protein>